<dbReference type="AlphaFoldDB" id="A0A0P1FAS3"/>
<accession>A0A0P1FAS3</accession>
<dbReference type="EMBL" id="CYSA01000015">
    <property type="protein sequence ID" value="CUH64932.1"/>
    <property type="molecule type" value="Genomic_DNA"/>
</dbReference>
<dbReference type="Pfam" id="PF00156">
    <property type="entry name" value="Pribosyltran"/>
    <property type="match status" value="1"/>
</dbReference>
<organism evidence="3 4">
    <name type="scientific">Thalassovita gelatinovora</name>
    <name type="common">Thalassobius gelatinovorus</name>
    <dbReference type="NCBI Taxonomy" id="53501"/>
    <lineage>
        <taxon>Bacteria</taxon>
        <taxon>Pseudomonadati</taxon>
        <taxon>Pseudomonadota</taxon>
        <taxon>Alphaproteobacteria</taxon>
        <taxon>Rhodobacterales</taxon>
        <taxon>Roseobacteraceae</taxon>
        <taxon>Thalassovita</taxon>
    </lineage>
</organism>
<proteinExistence type="inferred from homology"/>
<dbReference type="Gene3D" id="3.40.50.2020">
    <property type="match status" value="1"/>
</dbReference>
<name>A0A0P1FAS3_THAGE</name>
<dbReference type="PANTHER" id="PTHR47505">
    <property type="entry name" value="DNA UTILIZATION PROTEIN YHGH"/>
    <property type="match status" value="1"/>
</dbReference>
<gene>
    <name evidence="3" type="ORF">TG4357_01582</name>
</gene>
<evidence type="ECO:0000259" key="2">
    <source>
        <dbReference type="Pfam" id="PF00156"/>
    </source>
</evidence>
<dbReference type="STRING" id="53501.SAMN04488043_10293"/>
<dbReference type="CDD" id="cd06223">
    <property type="entry name" value="PRTases_typeI"/>
    <property type="match status" value="1"/>
</dbReference>
<evidence type="ECO:0000313" key="3">
    <source>
        <dbReference type="EMBL" id="CUH64932.1"/>
    </source>
</evidence>
<protein>
    <submittedName>
        <fullName evidence="3">DNA utilization protein GntX</fullName>
    </submittedName>
</protein>
<comment type="similarity">
    <text evidence="1">Belongs to the ComF/GntX family.</text>
</comment>
<dbReference type="InterPro" id="IPR051910">
    <property type="entry name" value="ComF/GntX_DNA_util-trans"/>
</dbReference>
<keyword evidence="4" id="KW-1185">Reference proteome</keyword>
<feature type="domain" description="Phosphoribosyltransferase" evidence="2">
    <location>
        <begin position="116"/>
        <end position="185"/>
    </location>
</feature>
<sequence>MPGEAGIGLDLCDECLRLPRPWSRGRAALLYQDNGRKLVLALKHGDRYDIARPASRWMQIVAGPILTPDMLIAPVPLHWLRLMRRRFNQSALLAERFAQLTGLEYCPDLLQRCRSTRSTKGQGLEQRFAIMQSAFRGHPRRAHLIPGRHVLLIDDVMTTGATLSASTDACLAAGAAQVSVLLLARVAKAA</sequence>
<dbReference type="Proteomes" id="UP000051587">
    <property type="component" value="Unassembled WGS sequence"/>
</dbReference>
<dbReference type="InterPro" id="IPR000836">
    <property type="entry name" value="PRTase_dom"/>
</dbReference>
<reference evidence="3 4" key="1">
    <citation type="submission" date="2015-09" db="EMBL/GenBank/DDBJ databases">
        <authorList>
            <consortium name="Swine Surveillance"/>
        </authorList>
    </citation>
    <scope>NUCLEOTIDE SEQUENCE [LARGE SCALE GENOMIC DNA]</scope>
    <source>
        <strain evidence="3 4">CECT 4357</strain>
    </source>
</reference>
<evidence type="ECO:0000256" key="1">
    <source>
        <dbReference type="ARBA" id="ARBA00008007"/>
    </source>
</evidence>
<dbReference type="PANTHER" id="PTHR47505:SF1">
    <property type="entry name" value="DNA UTILIZATION PROTEIN YHGH"/>
    <property type="match status" value="1"/>
</dbReference>
<evidence type="ECO:0000313" key="4">
    <source>
        <dbReference type="Proteomes" id="UP000051587"/>
    </source>
</evidence>
<dbReference type="SUPFAM" id="SSF53271">
    <property type="entry name" value="PRTase-like"/>
    <property type="match status" value="1"/>
</dbReference>
<dbReference type="InterPro" id="IPR029057">
    <property type="entry name" value="PRTase-like"/>
</dbReference>